<dbReference type="AlphaFoldDB" id="A0A023EJC6"/>
<feature type="signal peptide" evidence="2">
    <location>
        <begin position="1"/>
        <end position="19"/>
    </location>
</feature>
<feature type="chain" id="PRO_5001513975" evidence="2">
    <location>
        <begin position="20"/>
        <end position="194"/>
    </location>
</feature>
<protein>
    <submittedName>
        <fullName evidence="3">Putative secreted protein</fullName>
    </submittedName>
</protein>
<dbReference type="EMBL" id="GAPW01004669">
    <property type="protein sequence ID" value="JAC08929.1"/>
    <property type="molecule type" value="mRNA"/>
</dbReference>
<dbReference type="VEuPathDB" id="VectorBase:AALF015339"/>
<accession>A0A023EJC6</accession>
<evidence type="ECO:0000256" key="2">
    <source>
        <dbReference type="SAM" id="SignalP"/>
    </source>
</evidence>
<proteinExistence type="evidence at transcript level"/>
<reference evidence="3" key="1">
    <citation type="journal article" date="2014" name="PLoS Negl. Trop. Dis.">
        <title>Identification and characterization of seminal fluid proteins in the Asian tiger mosquito, Aedes albopictus.</title>
        <authorList>
            <person name="Boes K.E."/>
            <person name="Ribeiro J.M."/>
            <person name="Wong A."/>
            <person name="Harrington L.C."/>
            <person name="Wolfner M.F."/>
            <person name="Sirot L.K."/>
        </authorList>
    </citation>
    <scope>NUCLEOTIDE SEQUENCE</scope>
    <source>
        <tissue evidence="3">Reproductive organs</tissue>
    </source>
</reference>
<dbReference type="VEuPathDB" id="VectorBase:AALC636_013454"/>
<evidence type="ECO:0000313" key="3">
    <source>
        <dbReference type="EMBL" id="JAC08929.1"/>
    </source>
</evidence>
<dbReference type="VEuPathDB" id="VectorBase:AALFPA_061439"/>
<organism evidence="3">
    <name type="scientific">Aedes albopictus</name>
    <name type="common">Asian tiger mosquito</name>
    <name type="synonym">Stegomyia albopicta</name>
    <dbReference type="NCBI Taxonomy" id="7160"/>
    <lineage>
        <taxon>Eukaryota</taxon>
        <taxon>Metazoa</taxon>
        <taxon>Ecdysozoa</taxon>
        <taxon>Arthropoda</taxon>
        <taxon>Hexapoda</taxon>
        <taxon>Insecta</taxon>
        <taxon>Pterygota</taxon>
        <taxon>Neoptera</taxon>
        <taxon>Endopterygota</taxon>
        <taxon>Diptera</taxon>
        <taxon>Nematocera</taxon>
        <taxon>Culicoidea</taxon>
        <taxon>Culicidae</taxon>
        <taxon>Culicinae</taxon>
        <taxon>Aedini</taxon>
        <taxon>Aedes</taxon>
        <taxon>Stegomyia</taxon>
    </lineage>
</organism>
<feature type="compositionally biased region" description="Low complexity" evidence="1">
    <location>
        <begin position="150"/>
        <end position="194"/>
    </location>
</feature>
<feature type="region of interest" description="Disordered" evidence="1">
    <location>
        <begin position="141"/>
        <end position="194"/>
    </location>
</feature>
<evidence type="ECO:0000256" key="1">
    <source>
        <dbReference type="SAM" id="MobiDB-lite"/>
    </source>
</evidence>
<sequence length="194" mass="20368">MQSSSLIVGVVLLAAVVSAEFGYYIPKAFYKIDENGYKSPLTYIDNLPPLFHRTRRSAQLGGVNFGFPIQFPAFPQIPAGAGTGSFQGVQTTITSNGGGGNGNLDSRFDEGGQTVHTTFTSFNNNNGHFSQTTHYFDKDGKVTTHKHESGPGSQSNSHSQSDSPASPSSVSSPSAASPSSSPSSSSSSPNQKKN</sequence>
<name>A0A023EJC6_AEDAL</name>
<keyword evidence="2" id="KW-0732">Signal</keyword>